<evidence type="ECO:0000313" key="6">
    <source>
        <dbReference type="EMBL" id="WBL31356.1"/>
    </source>
</evidence>
<keyword evidence="4 6" id="KW-0067">ATP-binding</keyword>
<reference evidence="6" key="1">
    <citation type="submission" date="2022-12" db="EMBL/GenBank/DDBJ databases">
        <title>Genomic Characterization of Candidatus Phytoplasma sacchari in China.</title>
        <authorList>
            <person name="Zhang R.-Y."/>
        </authorList>
    </citation>
    <scope>NUCLEOTIDE SEQUENCE [LARGE SCALE GENOMIC DNA]</scope>
    <source>
        <strain evidence="6">SCWL1</strain>
    </source>
</reference>
<keyword evidence="7" id="KW-1185">Reference proteome</keyword>
<dbReference type="Gene3D" id="3.40.50.300">
    <property type="entry name" value="P-loop containing nucleotide triphosphate hydrolases"/>
    <property type="match status" value="1"/>
</dbReference>
<dbReference type="InterPro" id="IPR050153">
    <property type="entry name" value="Metal_Ion_Import_ABC"/>
</dbReference>
<evidence type="ECO:0000256" key="2">
    <source>
        <dbReference type="ARBA" id="ARBA00022448"/>
    </source>
</evidence>
<dbReference type="PANTHER" id="PTHR42734:SF5">
    <property type="entry name" value="IRON TRANSPORT SYSTEM ATP-BINDING PROTEIN HI_0361-RELATED"/>
    <property type="match status" value="1"/>
</dbReference>
<dbReference type="InterPro" id="IPR027417">
    <property type="entry name" value="P-loop_NTPase"/>
</dbReference>
<keyword evidence="2" id="KW-0813">Transport</keyword>
<dbReference type="Proteomes" id="UP001210120">
    <property type="component" value="Chromosome"/>
</dbReference>
<dbReference type="GO" id="GO:0005524">
    <property type="term" value="F:ATP binding"/>
    <property type="evidence" value="ECO:0007669"/>
    <property type="project" value="UniProtKB-KW"/>
</dbReference>
<accession>A0ABY7M400</accession>
<feature type="domain" description="ABC transporter" evidence="5">
    <location>
        <begin position="7"/>
        <end position="239"/>
    </location>
</feature>
<evidence type="ECO:0000256" key="3">
    <source>
        <dbReference type="ARBA" id="ARBA00022741"/>
    </source>
</evidence>
<dbReference type="EMBL" id="CP115156">
    <property type="protein sequence ID" value="WBL31356.1"/>
    <property type="molecule type" value="Genomic_DNA"/>
</dbReference>
<name>A0ABY7M400_9MOLU</name>
<dbReference type="InterPro" id="IPR017871">
    <property type="entry name" value="ABC_transporter-like_CS"/>
</dbReference>
<comment type="similarity">
    <text evidence="1">Belongs to the ABC transporter superfamily.</text>
</comment>
<gene>
    <name evidence="6" type="ORF">O7R10_01965</name>
</gene>
<dbReference type="SUPFAM" id="SSF52540">
    <property type="entry name" value="P-loop containing nucleoside triphosphate hydrolases"/>
    <property type="match status" value="1"/>
</dbReference>
<sequence>MNNKIAISIRDLTVAYNIKPVLWDVDIDFFKSSLTAIVGPNGAGKSTLIKTMIGLIPKISGNILFNNKKYNQICKQISYVPQRNSVDWDFPITVFDVVLMGRYGHLGWFKRPTQEDKNIALQALKEVNMLSFMKKQISELSGGQQQRIFLARSLAQQGEIYLMDEPFQGVDIQTERKIISVLKNLQEKNKTIIVVHHDLTTVKKYFDYVVLLNVQKIASGPVINVFNNENIQKTYSNQLLMKLKN</sequence>
<dbReference type="Pfam" id="PF00005">
    <property type="entry name" value="ABC_tran"/>
    <property type="match status" value="1"/>
</dbReference>
<evidence type="ECO:0000256" key="4">
    <source>
        <dbReference type="ARBA" id="ARBA00022840"/>
    </source>
</evidence>
<protein>
    <submittedName>
        <fullName evidence="6">Metal ABC transporter ATP-binding protein</fullName>
    </submittedName>
</protein>
<dbReference type="PROSITE" id="PS00211">
    <property type="entry name" value="ABC_TRANSPORTER_1"/>
    <property type="match status" value="1"/>
</dbReference>
<evidence type="ECO:0000313" key="7">
    <source>
        <dbReference type="Proteomes" id="UP001210120"/>
    </source>
</evidence>
<dbReference type="SMART" id="SM00382">
    <property type="entry name" value="AAA"/>
    <property type="match status" value="1"/>
</dbReference>
<proteinExistence type="inferred from homology"/>
<dbReference type="PROSITE" id="PS50893">
    <property type="entry name" value="ABC_TRANSPORTER_2"/>
    <property type="match status" value="1"/>
</dbReference>
<keyword evidence="3" id="KW-0547">Nucleotide-binding</keyword>
<dbReference type="InterPro" id="IPR003439">
    <property type="entry name" value="ABC_transporter-like_ATP-bd"/>
</dbReference>
<dbReference type="InterPro" id="IPR003593">
    <property type="entry name" value="AAA+_ATPase"/>
</dbReference>
<dbReference type="CDD" id="cd03235">
    <property type="entry name" value="ABC_Metallic_Cations"/>
    <property type="match status" value="1"/>
</dbReference>
<evidence type="ECO:0000256" key="1">
    <source>
        <dbReference type="ARBA" id="ARBA00005417"/>
    </source>
</evidence>
<dbReference type="PANTHER" id="PTHR42734">
    <property type="entry name" value="METAL TRANSPORT SYSTEM ATP-BINDING PROTEIN TM_0124-RELATED"/>
    <property type="match status" value="1"/>
</dbReference>
<organism evidence="6 7">
    <name type="scientific">Candidatus Phytoplasma sacchari</name>
    <dbReference type="NCBI Taxonomy" id="2609813"/>
    <lineage>
        <taxon>Bacteria</taxon>
        <taxon>Bacillati</taxon>
        <taxon>Mycoplasmatota</taxon>
        <taxon>Mollicutes</taxon>
        <taxon>Acholeplasmatales</taxon>
        <taxon>Acholeplasmataceae</taxon>
        <taxon>Candidatus Phytoplasma</taxon>
        <taxon>16SrXI (Rice yellow dwarf group)</taxon>
    </lineage>
</organism>
<evidence type="ECO:0000259" key="5">
    <source>
        <dbReference type="PROSITE" id="PS50893"/>
    </source>
</evidence>